<proteinExistence type="inferred from homology"/>
<feature type="domain" description="Dipeptidylpeptidase IV N-terminal" evidence="16">
    <location>
        <begin position="199"/>
        <end position="627"/>
    </location>
</feature>
<keyword evidence="6" id="KW-0378">Hydrolase</keyword>
<dbReference type="GO" id="GO:0012505">
    <property type="term" value="C:endomembrane system"/>
    <property type="evidence" value="ECO:0007669"/>
    <property type="project" value="UniProtKB-SubCell"/>
</dbReference>
<dbReference type="FunFam" id="3.40.50.1820:FF:000003">
    <property type="entry name" value="Dipeptidyl peptidase 4"/>
    <property type="match status" value="1"/>
</dbReference>
<dbReference type="InterPro" id="IPR029058">
    <property type="entry name" value="AB_hydrolase_fold"/>
</dbReference>
<dbReference type="PANTHER" id="PTHR11731">
    <property type="entry name" value="PROTEASE FAMILY S9B,C DIPEPTIDYL-PEPTIDASE IV-RELATED"/>
    <property type="match status" value="1"/>
</dbReference>
<evidence type="ECO:0000313" key="18">
    <source>
        <dbReference type="Proteomes" id="UP001142055"/>
    </source>
</evidence>
<dbReference type="Pfam" id="PF00326">
    <property type="entry name" value="Peptidase_S9"/>
    <property type="match status" value="1"/>
</dbReference>
<evidence type="ECO:0000256" key="4">
    <source>
        <dbReference type="ARBA" id="ARBA00022670"/>
    </source>
</evidence>
<dbReference type="Proteomes" id="UP001142055">
    <property type="component" value="Chromosome 3"/>
</dbReference>
<dbReference type="GO" id="GO:0006508">
    <property type="term" value="P:proteolysis"/>
    <property type="evidence" value="ECO:0007669"/>
    <property type="project" value="UniProtKB-KW"/>
</dbReference>
<dbReference type="Gene3D" id="3.40.50.1820">
    <property type="entry name" value="alpha/beta hydrolase"/>
    <property type="match status" value="1"/>
</dbReference>
<evidence type="ECO:0000256" key="8">
    <source>
        <dbReference type="ARBA" id="ARBA00022968"/>
    </source>
</evidence>
<evidence type="ECO:0000256" key="12">
    <source>
        <dbReference type="ARBA" id="ARBA00037847"/>
    </source>
</evidence>
<evidence type="ECO:0000259" key="15">
    <source>
        <dbReference type="Pfam" id="PF00326"/>
    </source>
</evidence>
<dbReference type="GO" id="GO:0005886">
    <property type="term" value="C:plasma membrane"/>
    <property type="evidence" value="ECO:0007669"/>
    <property type="project" value="TreeGrafter"/>
</dbReference>
<dbReference type="GO" id="GO:0008239">
    <property type="term" value="F:dipeptidyl-peptidase activity"/>
    <property type="evidence" value="ECO:0007669"/>
    <property type="project" value="TreeGrafter"/>
</dbReference>
<keyword evidence="3" id="KW-0031">Aminopeptidase</keyword>
<sequence length="936" mass="107292">MYVAFKPRLSARAKAQSKSLQDCRSSSGMSHSMAERLASLGICHSMENDHIPNGWDQEAATATGDEDNDTSVIADDFREVHELPSVDVKSSSWKGTFISILVILLLCSIITFAIYIINPDIQNKLARNLNKDKLKLSELLANKYSPLPTFNGTWITDTSIAFIDVQGNFVRYDVEQNETEIVIDATIMKQYEVMRATISPDGKYVLLISHIKGVFRHSSLAHYKIFNISSPSDIITVNANESNKDAYLQAAKWGTVGSQLAFVYQNNIYYMPDGLGQTIRITNDQERYIYNGIPDWIYEEEILAVGTAFWWSPDGTKLAFAQFNDMDVDFQEYPWYGDIVDLDSQYLDRVKIKYPKPGHTNPIVRLFVVDLRTMSLDTPKLTAVRPPTNLVKMTHGDHYLTSVAWINQNSLIAVWFTREQNYSSYSICSPSNQITDWECENNFEYMVKDGWVEVNKIYVGPDQENYYTLIADESKRKNVQIVQINIKTGRANYVTDGERDVTNIIRIVRRPSFNTTLIFYMATREGKPGERHAFSVEVSSRQLMSSNGHFHVLAQQQQQQQQRRQQANLLHHSFGQQANRSRVVLSRGNDHCYTCDQIELNQCLYNQVQISTEATYYVHQCLGPDIPYSTLRRTDNLTFAEPWLNNRALQSTLENKWLPTVRTELINKTDYVLIVQMFIPPTYKKDSIVKYPLLIQVYGGPGSQNVNENFKMNFGKYLASNKEIIYAYVDGRGSGYQGEAYKYQLYHKLGSAEIEDQIFAAKYLRDNYKFIDKDSIGIWGWSYGGYATAMILAQDTAPDPVFACGISVAPVTSWLLYDSAYTERYMGLPESNKQSYFKSDLMHLANNFKGKKYLLIHGTADDNVHVQNSMTLIKALNQANVMFQTQIYPDENHGLPGVSLHLYNRMENFWQECFQMETYIEEIGLRRRRIVKKGPI</sequence>
<dbReference type="SUPFAM" id="SSF53474">
    <property type="entry name" value="alpha/beta-Hydrolases"/>
    <property type="match status" value="1"/>
</dbReference>
<keyword evidence="10 14" id="KW-0472">Membrane</keyword>
<evidence type="ECO:0000256" key="3">
    <source>
        <dbReference type="ARBA" id="ARBA00022438"/>
    </source>
</evidence>
<keyword evidence="18" id="KW-1185">Reference proteome</keyword>
<feature type="transmembrane region" description="Helical" evidence="14">
    <location>
        <begin position="97"/>
        <end position="117"/>
    </location>
</feature>
<evidence type="ECO:0000256" key="2">
    <source>
        <dbReference type="ARBA" id="ARBA00010036"/>
    </source>
</evidence>
<evidence type="ECO:0000256" key="11">
    <source>
        <dbReference type="ARBA" id="ARBA00023180"/>
    </source>
</evidence>
<keyword evidence="7" id="KW-0720">Serine protease</keyword>
<keyword evidence="5 14" id="KW-0812">Transmembrane</keyword>
<dbReference type="Pfam" id="PF00930">
    <property type="entry name" value="DPPIV_N"/>
    <property type="match status" value="1"/>
</dbReference>
<dbReference type="GO" id="GO:0004177">
    <property type="term" value="F:aminopeptidase activity"/>
    <property type="evidence" value="ECO:0007669"/>
    <property type="project" value="UniProtKB-KW"/>
</dbReference>
<dbReference type="InterPro" id="IPR002469">
    <property type="entry name" value="Peptidase_S9B_N"/>
</dbReference>
<reference evidence="17" key="1">
    <citation type="submission" date="2022-12" db="EMBL/GenBank/DDBJ databases">
        <title>Genome assemblies of Blomia tropicalis.</title>
        <authorList>
            <person name="Cui Y."/>
        </authorList>
    </citation>
    <scope>NUCLEOTIDE SEQUENCE</scope>
    <source>
        <tissue evidence="17">Adult mites</tissue>
    </source>
</reference>
<dbReference type="InterPro" id="IPR050278">
    <property type="entry name" value="Serine_Prot_S9B/DPPIV"/>
</dbReference>
<comment type="subcellular location">
    <subcellularLocation>
        <location evidence="12">Endomembrane system</location>
        <topology evidence="12">Single-pass membrane protein</topology>
    </subcellularLocation>
    <subcellularLocation>
        <location evidence="1">Membrane</location>
        <topology evidence="1">Single-pass type II membrane protein</topology>
    </subcellularLocation>
</comment>
<comment type="caution">
    <text evidence="17">The sequence shown here is derived from an EMBL/GenBank/DDBJ whole genome shotgun (WGS) entry which is preliminary data.</text>
</comment>
<evidence type="ECO:0000256" key="14">
    <source>
        <dbReference type="SAM" id="Phobius"/>
    </source>
</evidence>
<feature type="domain" description="Peptidase S9 prolyl oligopeptidase catalytic" evidence="15">
    <location>
        <begin position="716"/>
        <end position="916"/>
    </location>
</feature>
<evidence type="ECO:0000259" key="16">
    <source>
        <dbReference type="Pfam" id="PF00930"/>
    </source>
</evidence>
<protein>
    <recommendedName>
        <fullName evidence="13">Venom dipeptidyl peptidase 4</fullName>
    </recommendedName>
</protein>
<dbReference type="AlphaFoldDB" id="A0A9Q0LZY3"/>
<dbReference type="SUPFAM" id="SSF82171">
    <property type="entry name" value="DPP6 N-terminal domain-like"/>
    <property type="match status" value="1"/>
</dbReference>
<organism evidence="17 18">
    <name type="scientific">Blomia tropicalis</name>
    <name type="common">Mite</name>
    <dbReference type="NCBI Taxonomy" id="40697"/>
    <lineage>
        <taxon>Eukaryota</taxon>
        <taxon>Metazoa</taxon>
        <taxon>Ecdysozoa</taxon>
        <taxon>Arthropoda</taxon>
        <taxon>Chelicerata</taxon>
        <taxon>Arachnida</taxon>
        <taxon>Acari</taxon>
        <taxon>Acariformes</taxon>
        <taxon>Sarcoptiformes</taxon>
        <taxon>Astigmata</taxon>
        <taxon>Glycyphagoidea</taxon>
        <taxon>Echimyopodidae</taxon>
        <taxon>Blomia</taxon>
    </lineage>
</organism>
<accession>A0A9Q0LZY3</accession>
<evidence type="ECO:0000256" key="1">
    <source>
        <dbReference type="ARBA" id="ARBA00004606"/>
    </source>
</evidence>
<dbReference type="InterPro" id="IPR001375">
    <property type="entry name" value="Peptidase_S9_cat"/>
</dbReference>
<evidence type="ECO:0000256" key="10">
    <source>
        <dbReference type="ARBA" id="ARBA00023136"/>
    </source>
</evidence>
<evidence type="ECO:0000256" key="6">
    <source>
        <dbReference type="ARBA" id="ARBA00022801"/>
    </source>
</evidence>
<keyword evidence="8" id="KW-0735">Signal-anchor</keyword>
<dbReference type="Gene3D" id="2.140.10.30">
    <property type="entry name" value="Dipeptidylpeptidase IV, N-terminal domain"/>
    <property type="match status" value="1"/>
</dbReference>
<evidence type="ECO:0000256" key="5">
    <source>
        <dbReference type="ARBA" id="ARBA00022692"/>
    </source>
</evidence>
<name>A0A9Q0LZY3_BLOTA</name>
<dbReference type="PANTHER" id="PTHR11731:SF200">
    <property type="entry name" value="DIPEPTIDYL PEPTIDASE 10, ISOFORM B"/>
    <property type="match status" value="1"/>
</dbReference>
<evidence type="ECO:0000313" key="17">
    <source>
        <dbReference type="EMBL" id="KAJ6216379.1"/>
    </source>
</evidence>
<evidence type="ECO:0000256" key="7">
    <source>
        <dbReference type="ARBA" id="ARBA00022825"/>
    </source>
</evidence>
<keyword evidence="9 14" id="KW-1133">Transmembrane helix</keyword>
<keyword evidence="11" id="KW-0325">Glycoprotein</keyword>
<gene>
    <name evidence="17" type="ORF">RDWZM_007536</name>
</gene>
<dbReference type="GO" id="GO:0008236">
    <property type="term" value="F:serine-type peptidase activity"/>
    <property type="evidence" value="ECO:0007669"/>
    <property type="project" value="UniProtKB-KW"/>
</dbReference>
<comment type="similarity">
    <text evidence="2">Belongs to the peptidase S9B family. DPPIV subfamily.</text>
</comment>
<evidence type="ECO:0000256" key="13">
    <source>
        <dbReference type="ARBA" id="ARBA00072929"/>
    </source>
</evidence>
<evidence type="ECO:0000256" key="9">
    <source>
        <dbReference type="ARBA" id="ARBA00022989"/>
    </source>
</evidence>
<dbReference type="OMA" id="NYDMHIF"/>
<keyword evidence="4" id="KW-0645">Protease</keyword>
<dbReference type="EMBL" id="JAPWDV010000003">
    <property type="protein sequence ID" value="KAJ6216379.1"/>
    <property type="molecule type" value="Genomic_DNA"/>
</dbReference>